<evidence type="ECO:0000259" key="6">
    <source>
        <dbReference type="Pfam" id="PF07687"/>
    </source>
</evidence>
<dbReference type="InterPro" id="IPR036264">
    <property type="entry name" value="Bact_exopeptidase_dim_dom"/>
</dbReference>
<dbReference type="Gene3D" id="3.40.630.10">
    <property type="entry name" value="Zn peptidases"/>
    <property type="match status" value="1"/>
</dbReference>
<proteinExistence type="predicted"/>
<dbReference type="Gene3D" id="3.30.70.360">
    <property type="match status" value="1"/>
</dbReference>
<evidence type="ECO:0000313" key="8">
    <source>
        <dbReference type="Proteomes" id="UP000319897"/>
    </source>
</evidence>
<evidence type="ECO:0000313" key="7">
    <source>
        <dbReference type="EMBL" id="TPE63774.1"/>
    </source>
</evidence>
<dbReference type="InterPro" id="IPR002933">
    <property type="entry name" value="Peptidase_M20"/>
</dbReference>
<dbReference type="SUPFAM" id="SSF53187">
    <property type="entry name" value="Zn-dependent exopeptidases"/>
    <property type="match status" value="1"/>
</dbReference>
<reference evidence="7 8" key="1">
    <citation type="submission" date="2019-06" db="EMBL/GenBank/DDBJ databases">
        <authorList>
            <person name="Lee I."/>
            <person name="Jang G.I."/>
            <person name="Hwang C.Y."/>
        </authorList>
    </citation>
    <scope>NUCLEOTIDE SEQUENCE [LARGE SCALE GENOMIC DNA]</scope>
    <source>
        <strain evidence="7 8">PAMC 28131</strain>
    </source>
</reference>
<dbReference type="PANTHER" id="PTHR43808">
    <property type="entry name" value="ACETYLORNITHINE DEACETYLASE"/>
    <property type="match status" value="1"/>
</dbReference>
<protein>
    <submittedName>
        <fullName evidence="7">M20 family metallopeptidase</fullName>
    </submittedName>
</protein>
<evidence type="ECO:0000256" key="5">
    <source>
        <dbReference type="SAM" id="MobiDB-lite"/>
    </source>
</evidence>
<keyword evidence="2" id="KW-0479">Metal-binding</keyword>
<evidence type="ECO:0000256" key="2">
    <source>
        <dbReference type="ARBA" id="ARBA00022723"/>
    </source>
</evidence>
<comment type="caution">
    <text evidence="7">The sequence shown here is derived from an EMBL/GenBank/DDBJ whole genome shotgun (WGS) entry which is preliminary data.</text>
</comment>
<evidence type="ECO:0000256" key="3">
    <source>
        <dbReference type="ARBA" id="ARBA00022801"/>
    </source>
</evidence>
<feature type="compositionally biased region" description="Basic and acidic residues" evidence="5">
    <location>
        <begin position="24"/>
        <end position="37"/>
    </location>
</feature>
<keyword evidence="3" id="KW-0378">Hydrolase</keyword>
<feature type="domain" description="Peptidase M20 dimerisation" evidence="6">
    <location>
        <begin position="249"/>
        <end position="347"/>
    </location>
</feature>
<comment type="cofactor">
    <cofactor evidence="1">
        <name>Zn(2+)</name>
        <dbReference type="ChEBI" id="CHEBI:29105"/>
    </cofactor>
</comment>
<dbReference type="GO" id="GO:0046872">
    <property type="term" value="F:metal ion binding"/>
    <property type="evidence" value="ECO:0007669"/>
    <property type="project" value="UniProtKB-KW"/>
</dbReference>
<dbReference type="AlphaFoldDB" id="A0A501XUH6"/>
<feature type="region of interest" description="Disordered" evidence="5">
    <location>
        <begin position="410"/>
        <end position="433"/>
    </location>
</feature>
<dbReference type="GO" id="GO:0016787">
    <property type="term" value="F:hydrolase activity"/>
    <property type="evidence" value="ECO:0007669"/>
    <property type="project" value="UniProtKB-KW"/>
</dbReference>
<keyword evidence="4" id="KW-0862">Zinc</keyword>
<evidence type="ECO:0000256" key="4">
    <source>
        <dbReference type="ARBA" id="ARBA00022833"/>
    </source>
</evidence>
<dbReference type="SUPFAM" id="SSF55031">
    <property type="entry name" value="Bacterial exopeptidase dimerisation domain"/>
    <property type="match status" value="1"/>
</dbReference>
<sequence length="433" mass="46748">MPGLDPSIAHERFSGPRLALPENDGARSDRPTDDMHWHPRQSATTKACLMTDLTQDEARIIAWLGERKDEMIDLLRELVDTDSGSYDKAGVDRAGQVLARFHEANGLSVEIIPDARYGDAVKARLANPAANDQRPVLLLGHRDTVFPEGEPTRRPFRIEGARAYGPGVADMKAGLVIEAFVAAAFAANDGLAAPLTMLTTSDEEIASPSSRPVIEEAARESRCVFNAEPSRLPAGTDFTADRRQSITSGRKGGVFLRADFAGKAAHSGANYEKGISAIVELGQKIARLQGLTDLDAGITVNVGLVGGGQTVNTIAPSAWCEIDLRYRTASQRDDTVEAIRAIVETPDIPGASGTLTIKGEFVPLEQTADSLYRRSLLDAKELSIFLWSQFVVLGARSQVLPDERQPMRVEQATRLGNEALPNASPKRNESACP</sequence>
<dbReference type="Proteomes" id="UP000319897">
    <property type="component" value="Unassembled WGS sequence"/>
</dbReference>
<dbReference type="EMBL" id="VFSU01000011">
    <property type="protein sequence ID" value="TPE63774.1"/>
    <property type="molecule type" value="Genomic_DNA"/>
</dbReference>
<dbReference type="InterPro" id="IPR001261">
    <property type="entry name" value="ArgE/DapE_CS"/>
</dbReference>
<dbReference type="Pfam" id="PF07687">
    <property type="entry name" value="M20_dimer"/>
    <property type="match status" value="1"/>
</dbReference>
<keyword evidence="8" id="KW-1185">Reference proteome</keyword>
<organism evidence="7 8">
    <name type="scientific">Sandaracinobacter neustonicus</name>
    <dbReference type="NCBI Taxonomy" id="1715348"/>
    <lineage>
        <taxon>Bacteria</taxon>
        <taxon>Pseudomonadati</taxon>
        <taxon>Pseudomonadota</taxon>
        <taxon>Alphaproteobacteria</taxon>
        <taxon>Sphingomonadales</taxon>
        <taxon>Sphingosinicellaceae</taxon>
        <taxon>Sandaracinobacter</taxon>
    </lineage>
</organism>
<gene>
    <name evidence="7" type="ORF">FJQ54_02680</name>
</gene>
<dbReference type="Pfam" id="PF01546">
    <property type="entry name" value="Peptidase_M20"/>
    <property type="match status" value="1"/>
</dbReference>
<evidence type="ECO:0000256" key="1">
    <source>
        <dbReference type="ARBA" id="ARBA00001947"/>
    </source>
</evidence>
<dbReference type="InterPro" id="IPR050072">
    <property type="entry name" value="Peptidase_M20A"/>
</dbReference>
<dbReference type="OrthoDB" id="9776600at2"/>
<dbReference type="PROSITE" id="PS00758">
    <property type="entry name" value="ARGE_DAPE_CPG2_1"/>
    <property type="match status" value="1"/>
</dbReference>
<accession>A0A501XUH6</accession>
<dbReference type="InterPro" id="IPR011650">
    <property type="entry name" value="Peptidase_M20_dimer"/>
</dbReference>
<feature type="region of interest" description="Disordered" evidence="5">
    <location>
        <begin position="1"/>
        <end position="39"/>
    </location>
</feature>
<dbReference type="PANTHER" id="PTHR43808:SF9">
    <property type="entry name" value="BLL0789 PROTEIN"/>
    <property type="match status" value="1"/>
</dbReference>
<name>A0A501XUH6_9SPHN</name>